<dbReference type="AlphaFoldDB" id="A0A8B6GVH9"/>
<keyword evidence="2" id="KW-1185">Reference proteome</keyword>
<reference evidence="1" key="1">
    <citation type="submission" date="2018-11" db="EMBL/GenBank/DDBJ databases">
        <authorList>
            <person name="Alioto T."/>
            <person name="Alioto T."/>
        </authorList>
    </citation>
    <scope>NUCLEOTIDE SEQUENCE</scope>
</reference>
<dbReference type="EMBL" id="UYJE01009040">
    <property type="protein sequence ID" value="VDI69481.1"/>
    <property type="molecule type" value="Genomic_DNA"/>
</dbReference>
<gene>
    <name evidence="1" type="ORF">MGAL_10B028093</name>
</gene>
<dbReference type="Proteomes" id="UP000596742">
    <property type="component" value="Unassembled WGS sequence"/>
</dbReference>
<name>A0A8B6GVH9_MYTGA</name>
<organism evidence="1 2">
    <name type="scientific">Mytilus galloprovincialis</name>
    <name type="common">Mediterranean mussel</name>
    <dbReference type="NCBI Taxonomy" id="29158"/>
    <lineage>
        <taxon>Eukaryota</taxon>
        <taxon>Metazoa</taxon>
        <taxon>Spiralia</taxon>
        <taxon>Lophotrochozoa</taxon>
        <taxon>Mollusca</taxon>
        <taxon>Bivalvia</taxon>
        <taxon>Autobranchia</taxon>
        <taxon>Pteriomorphia</taxon>
        <taxon>Mytilida</taxon>
        <taxon>Mytiloidea</taxon>
        <taxon>Mytilidae</taxon>
        <taxon>Mytilinae</taxon>
        <taxon>Mytilus</taxon>
    </lineage>
</organism>
<comment type="caution">
    <text evidence="1">The sequence shown here is derived from an EMBL/GenBank/DDBJ whole genome shotgun (WGS) entry which is preliminary data.</text>
</comment>
<evidence type="ECO:0000313" key="2">
    <source>
        <dbReference type="Proteomes" id="UP000596742"/>
    </source>
</evidence>
<sequence length="57" mass="6638">FWILEYHKGMPIQEKSESDVKRLCEVTAYRIGSTSAVIKDTSMTYEAHVQKFDLNEL</sequence>
<protein>
    <submittedName>
        <fullName evidence="1">Uncharacterized protein</fullName>
    </submittedName>
</protein>
<accession>A0A8B6GVH9</accession>
<evidence type="ECO:0000313" key="1">
    <source>
        <dbReference type="EMBL" id="VDI69481.1"/>
    </source>
</evidence>
<feature type="non-terminal residue" evidence="1">
    <location>
        <position position="1"/>
    </location>
</feature>
<proteinExistence type="predicted"/>
<feature type="non-terminal residue" evidence="1">
    <location>
        <position position="57"/>
    </location>
</feature>